<evidence type="ECO:0000256" key="2">
    <source>
        <dbReference type="SAM" id="SignalP"/>
    </source>
</evidence>
<dbReference type="EMBL" id="ML986579">
    <property type="protein sequence ID" value="KAF2270392.1"/>
    <property type="molecule type" value="Genomic_DNA"/>
</dbReference>
<proteinExistence type="predicted"/>
<evidence type="ECO:0008006" key="5">
    <source>
        <dbReference type="Google" id="ProtNLM"/>
    </source>
</evidence>
<keyword evidence="2" id="KW-0732">Signal</keyword>
<accession>A0A9P4NBX2</accession>
<feature type="region of interest" description="Disordered" evidence="1">
    <location>
        <begin position="55"/>
        <end position="80"/>
    </location>
</feature>
<comment type="caution">
    <text evidence="3">The sequence shown here is derived from an EMBL/GenBank/DDBJ whole genome shotgun (WGS) entry which is preliminary data.</text>
</comment>
<dbReference type="Proteomes" id="UP000800093">
    <property type="component" value="Unassembled WGS sequence"/>
</dbReference>
<feature type="signal peptide" evidence="2">
    <location>
        <begin position="1"/>
        <end position="24"/>
    </location>
</feature>
<gene>
    <name evidence="3" type="ORF">CC78DRAFT_131585</name>
</gene>
<evidence type="ECO:0000313" key="3">
    <source>
        <dbReference type="EMBL" id="KAF2270392.1"/>
    </source>
</evidence>
<sequence>MSICSSESCLFSLAFLLGLKIVHASLCSCAIASCSPVRQLTDVKGEHYRGCRIPNQPSHKMGPSDLYKIESRSRGGNLCL</sequence>
<evidence type="ECO:0000313" key="4">
    <source>
        <dbReference type="Proteomes" id="UP000800093"/>
    </source>
</evidence>
<evidence type="ECO:0000256" key="1">
    <source>
        <dbReference type="SAM" id="MobiDB-lite"/>
    </source>
</evidence>
<protein>
    <recommendedName>
        <fullName evidence="5">Secreted protein</fullName>
    </recommendedName>
</protein>
<reference evidence="4" key="1">
    <citation type="journal article" date="2020" name="Stud. Mycol.">
        <title>101 Dothideomycetes genomes: A test case for predicting lifestyles and emergence of pathogens.</title>
        <authorList>
            <person name="Haridas S."/>
            <person name="Albert R."/>
            <person name="Binder M."/>
            <person name="Bloem J."/>
            <person name="LaButti K."/>
            <person name="Salamov A."/>
            <person name="Andreopoulos B."/>
            <person name="Baker S."/>
            <person name="Barry K."/>
            <person name="Bills G."/>
            <person name="Bluhm B."/>
            <person name="Cannon C."/>
            <person name="Castanera R."/>
            <person name="Culley D."/>
            <person name="Daum C."/>
            <person name="Ezra D."/>
            <person name="Gonzalez J."/>
            <person name="Henrissat B."/>
            <person name="Kuo A."/>
            <person name="Liang C."/>
            <person name="Lipzen A."/>
            <person name="Lutzoni F."/>
            <person name="Magnuson J."/>
            <person name="Mondo S."/>
            <person name="Nolan M."/>
            <person name="Ohm R."/>
            <person name="Pangilinan J."/>
            <person name="Park H.-J."/>
            <person name="Ramirez L."/>
            <person name="Alfaro M."/>
            <person name="Sun H."/>
            <person name="Tritt A."/>
            <person name="Yoshinaga Y."/>
            <person name="Zwiers L.-H."/>
            <person name="Turgeon B."/>
            <person name="Goodwin S."/>
            <person name="Spatafora J."/>
            <person name="Crous P."/>
            <person name="Grigoriev I."/>
        </authorList>
    </citation>
    <scope>NUCLEOTIDE SEQUENCE [LARGE SCALE GENOMIC DNA]</scope>
    <source>
        <strain evidence="4">CBS 304.66</strain>
    </source>
</reference>
<feature type="chain" id="PRO_5040311995" description="Secreted protein" evidence="2">
    <location>
        <begin position="25"/>
        <end position="80"/>
    </location>
</feature>
<organism evidence="3 4">
    <name type="scientific">Lojkania enalia</name>
    <dbReference type="NCBI Taxonomy" id="147567"/>
    <lineage>
        <taxon>Eukaryota</taxon>
        <taxon>Fungi</taxon>
        <taxon>Dikarya</taxon>
        <taxon>Ascomycota</taxon>
        <taxon>Pezizomycotina</taxon>
        <taxon>Dothideomycetes</taxon>
        <taxon>Pleosporomycetidae</taxon>
        <taxon>Pleosporales</taxon>
        <taxon>Pleosporales incertae sedis</taxon>
        <taxon>Lojkania</taxon>
    </lineage>
</organism>
<name>A0A9P4NBX2_9PLEO</name>
<keyword evidence="4" id="KW-1185">Reference proteome</keyword>
<dbReference type="AlphaFoldDB" id="A0A9P4NBX2"/>